<dbReference type="Pfam" id="PF26113">
    <property type="entry name" value="GH16_XgeA"/>
    <property type="match status" value="1"/>
</dbReference>
<gene>
    <name evidence="3" type="ORF">L207DRAFT_564462</name>
</gene>
<dbReference type="Gene3D" id="2.60.120.200">
    <property type="match status" value="1"/>
</dbReference>
<evidence type="ECO:0000256" key="2">
    <source>
        <dbReference type="SAM" id="SignalP"/>
    </source>
</evidence>
<keyword evidence="4" id="KW-1185">Reference proteome</keyword>
<keyword evidence="3" id="KW-0378">Hydrolase</keyword>
<protein>
    <submittedName>
        <fullName evidence="3">Glycoside hydrolase family 16 protein</fullName>
    </submittedName>
</protein>
<accession>A0A2J6RU52</accession>
<dbReference type="Proteomes" id="UP000235786">
    <property type="component" value="Unassembled WGS sequence"/>
</dbReference>
<feature type="signal peptide" evidence="2">
    <location>
        <begin position="1"/>
        <end position="28"/>
    </location>
</feature>
<dbReference type="AlphaFoldDB" id="A0A2J6RU52"/>
<feature type="region of interest" description="Disordered" evidence="1">
    <location>
        <begin position="342"/>
        <end position="379"/>
    </location>
</feature>
<keyword evidence="2" id="KW-0732">Signal</keyword>
<feature type="region of interest" description="Disordered" evidence="1">
    <location>
        <begin position="514"/>
        <end position="537"/>
    </location>
</feature>
<dbReference type="STRING" id="1149755.A0A2J6RU52"/>
<dbReference type="InterPro" id="IPR013320">
    <property type="entry name" value="ConA-like_dom_sf"/>
</dbReference>
<name>A0A2J6RU52_HYAVF</name>
<proteinExistence type="predicted"/>
<feature type="compositionally biased region" description="Low complexity" evidence="1">
    <location>
        <begin position="409"/>
        <end position="444"/>
    </location>
</feature>
<dbReference type="SUPFAM" id="SSF49899">
    <property type="entry name" value="Concanavalin A-like lectins/glucanases"/>
    <property type="match status" value="1"/>
</dbReference>
<organism evidence="3 4">
    <name type="scientific">Hyaloscypha variabilis (strain UAMH 11265 / GT02V1 / F)</name>
    <name type="common">Meliniomyces variabilis</name>
    <dbReference type="NCBI Taxonomy" id="1149755"/>
    <lineage>
        <taxon>Eukaryota</taxon>
        <taxon>Fungi</taxon>
        <taxon>Dikarya</taxon>
        <taxon>Ascomycota</taxon>
        <taxon>Pezizomycotina</taxon>
        <taxon>Leotiomycetes</taxon>
        <taxon>Helotiales</taxon>
        <taxon>Hyaloscyphaceae</taxon>
        <taxon>Hyaloscypha</taxon>
        <taxon>Hyaloscypha variabilis</taxon>
    </lineage>
</organism>
<sequence length="783" mass="78132">MSISSLFLRCRPMAKLAVLSLMASGAAAQYSLSATYTGQTFFDNFDFFTGSDGGFVNYLDYNDARGYLVAGTPPNAVRITSKAEFTHGLFIATINNMPGGYCGITSTYAMEGSDAALGEIYISAGVSEQAVNDISLLTADTCSISSEQQSGTLQTVDCSDAGGCLVTDDSDGSISYGAPFNSNGGGTYATSWDSNAIKVWFWPASTTLPFDITSSTQDPTTFGLPIADFEGCDIDANFANNKIVFDTNFCTDAANAAFLADPTCTAAADTCVDFVGAYPHAYSSSYWAIAEILIFETSAAASTSSSSSAPTVAASTSQGVAASSSTQSSAASSTAIPPTISSSQAAASSSTQSSAASSSQSAIPSTSQSAAESSSSQTSTASSTTILTAASSSVIPSAASSSQSAATTSQSAATSSHQGVAQSSSTQSSTTSSTTIPAAASSSSVNPTIASSSQSTSKTSQNPSATSQSSSMSSSIVPAATASSQSVATLLLTSGLAPTSSRTTTSEALQAAVSSSASGSQATSLSSSASSIGATSSNSLSTSTLSLAMSSDSALRTFTGTSGSASSISTHSASVSRSASVSSSSTTNDSTPQATPSPSLTLPTVPTSSAISMITTVIGISYIDYCSGNHKLTTIATSQTFTVPAQTGSGQMTEPSILMFTTTKTAVVSAETRVMTLTIPYGATEPTPAAIETPDSSANTVTTLSPNVTPAPESLSAVVVLPVQNTPVPVNPTNNSTVNTGTGTASGSVALPKQGAVTGGADEVRGLRLSAVGLVLGVVFFAL</sequence>
<feature type="region of interest" description="Disordered" evidence="1">
    <location>
        <begin position="409"/>
        <end position="472"/>
    </location>
</feature>
<feature type="compositionally biased region" description="Low complexity" evidence="1">
    <location>
        <begin position="451"/>
        <end position="472"/>
    </location>
</feature>
<evidence type="ECO:0000256" key="1">
    <source>
        <dbReference type="SAM" id="MobiDB-lite"/>
    </source>
</evidence>
<feature type="chain" id="PRO_5014332150" evidence="2">
    <location>
        <begin position="29"/>
        <end position="783"/>
    </location>
</feature>
<dbReference type="GO" id="GO:0016787">
    <property type="term" value="F:hydrolase activity"/>
    <property type="evidence" value="ECO:0007669"/>
    <property type="project" value="UniProtKB-KW"/>
</dbReference>
<evidence type="ECO:0000313" key="4">
    <source>
        <dbReference type="Proteomes" id="UP000235786"/>
    </source>
</evidence>
<dbReference type="OrthoDB" id="192832at2759"/>
<feature type="region of interest" description="Disordered" evidence="1">
    <location>
        <begin position="579"/>
        <end position="605"/>
    </location>
</feature>
<dbReference type="EMBL" id="KZ613943">
    <property type="protein sequence ID" value="PMD42044.1"/>
    <property type="molecule type" value="Genomic_DNA"/>
</dbReference>
<evidence type="ECO:0000313" key="3">
    <source>
        <dbReference type="EMBL" id="PMD42044.1"/>
    </source>
</evidence>
<reference evidence="3 4" key="1">
    <citation type="submission" date="2016-04" db="EMBL/GenBank/DDBJ databases">
        <title>A degradative enzymes factory behind the ericoid mycorrhizal symbiosis.</title>
        <authorList>
            <consortium name="DOE Joint Genome Institute"/>
            <person name="Martino E."/>
            <person name="Morin E."/>
            <person name="Grelet G."/>
            <person name="Kuo A."/>
            <person name="Kohler A."/>
            <person name="Daghino S."/>
            <person name="Barry K."/>
            <person name="Choi C."/>
            <person name="Cichocki N."/>
            <person name="Clum A."/>
            <person name="Copeland A."/>
            <person name="Hainaut M."/>
            <person name="Haridas S."/>
            <person name="Labutti K."/>
            <person name="Lindquist E."/>
            <person name="Lipzen A."/>
            <person name="Khouja H.-R."/>
            <person name="Murat C."/>
            <person name="Ohm R."/>
            <person name="Olson A."/>
            <person name="Spatafora J."/>
            <person name="Veneault-Fourrey C."/>
            <person name="Henrissat B."/>
            <person name="Grigoriev I."/>
            <person name="Martin F."/>
            <person name="Perotto S."/>
        </authorList>
    </citation>
    <scope>NUCLEOTIDE SEQUENCE [LARGE SCALE GENOMIC DNA]</scope>
    <source>
        <strain evidence="3 4">F</strain>
    </source>
</reference>